<name>A0A434A2G4_9FLAO</name>
<organism evidence="1 2">
    <name type="scientific">Flavobacterium cupreum</name>
    <dbReference type="NCBI Taxonomy" id="2133766"/>
    <lineage>
        <taxon>Bacteria</taxon>
        <taxon>Pseudomonadati</taxon>
        <taxon>Bacteroidota</taxon>
        <taxon>Flavobacteriia</taxon>
        <taxon>Flavobacteriales</taxon>
        <taxon>Flavobacteriaceae</taxon>
        <taxon>Flavobacterium</taxon>
    </lineage>
</organism>
<dbReference type="AlphaFoldDB" id="A0A434A2G4"/>
<comment type="caution">
    <text evidence="1">The sequence shown here is derived from an EMBL/GenBank/DDBJ whole genome shotgun (WGS) entry which is preliminary data.</text>
</comment>
<evidence type="ECO:0000313" key="2">
    <source>
        <dbReference type="Proteomes" id="UP000288102"/>
    </source>
</evidence>
<dbReference type="RefSeq" id="WP_127340243.1">
    <property type="nucleotide sequence ID" value="NZ_QWDM01000016.1"/>
</dbReference>
<gene>
    <name evidence="1" type="ORF">D0817_20880</name>
</gene>
<dbReference type="OrthoDB" id="1495635at2"/>
<evidence type="ECO:0000313" key="1">
    <source>
        <dbReference type="EMBL" id="RUT68581.1"/>
    </source>
</evidence>
<protein>
    <submittedName>
        <fullName evidence="1">Uncharacterized protein</fullName>
    </submittedName>
</protein>
<accession>A0A434A2G4</accession>
<keyword evidence="2" id="KW-1185">Reference proteome</keyword>
<reference evidence="2" key="1">
    <citation type="journal article" date="2019" name="Syst. Appl. Microbiol.">
        <title>Flavobacterium circumlabens sp. nov. and Flavobacterium cupreum sp. nov., two psychrotrophic species isolated from Antarctic environmental samples.</title>
        <authorList>
            <person name="Kralova S."/>
            <person name="Busse H.-J."/>
            <person name="Svec P."/>
            <person name="Maslanova I."/>
            <person name="Stankova E."/>
            <person name="Bartak M."/>
            <person name="Sedlacek I."/>
        </authorList>
    </citation>
    <scope>NUCLEOTIDE SEQUENCE [LARGE SCALE GENOMIC DNA]</scope>
    <source>
        <strain evidence="2">CCM 8825</strain>
    </source>
</reference>
<dbReference type="Proteomes" id="UP000288102">
    <property type="component" value="Unassembled WGS sequence"/>
</dbReference>
<proteinExistence type="predicted"/>
<dbReference type="EMBL" id="QWDM01000016">
    <property type="protein sequence ID" value="RUT68581.1"/>
    <property type="molecule type" value="Genomic_DNA"/>
</dbReference>
<sequence>MFDLGKQQINVSCDCGRRHSVTLQDVTNRKNIRCGCGTTIQLTDNADSVRKSVSSVNKSMNDLEKMFKRLGK</sequence>